<dbReference type="Gene3D" id="1.20.120.330">
    <property type="entry name" value="Nucleotidyltransferases domain 2"/>
    <property type="match status" value="1"/>
</dbReference>
<proteinExistence type="predicted"/>
<dbReference type="Pfam" id="PF05168">
    <property type="entry name" value="HEPN"/>
    <property type="match status" value="1"/>
</dbReference>
<feature type="region of interest" description="Disordered" evidence="1">
    <location>
        <begin position="129"/>
        <end position="151"/>
    </location>
</feature>
<gene>
    <name evidence="3" type="ORF">AVDCRST_MAG58-2761</name>
</gene>
<dbReference type="InterPro" id="IPR007842">
    <property type="entry name" value="HEPN_dom"/>
</dbReference>
<evidence type="ECO:0000313" key="3">
    <source>
        <dbReference type="EMBL" id="CAA9461915.1"/>
    </source>
</evidence>
<accession>A0A6J4R201</accession>
<evidence type="ECO:0000256" key="1">
    <source>
        <dbReference type="SAM" id="MobiDB-lite"/>
    </source>
</evidence>
<organism evidence="3">
    <name type="scientific">uncultured Rubrobacteraceae bacterium</name>
    <dbReference type="NCBI Taxonomy" id="349277"/>
    <lineage>
        <taxon>Bacteria</taxon>
        <taxon>Bacillati</taxon>
        <taxon>Actinomycetota</taxon>
        <taxon>Rubrobacteria</taxon>
        <taxon>Rubrobacterales</taxon>
        <taxon>Rubrobacteraceae</taxon>
        <taxon>environmental samples</taxon>
    </lineage>
</organism>
<dbReference type="PROSITE" id="PS50910">
    <property type="entry name" value="HEPN"/>
    <property type="match status" value="1"/>
</dbReference>
<feature type="domain" description="HEPN" evidence="2">
    <location>
        <begin position="16"/>
        <end position="121"/>
    </location>
</feature>
<name>A0A6J4R201_9ACTN</name>
<protein>
    <recommendedName>
        <fullName evidence="2">HEPN domain-containing protein</fullName>
    </recommendedName>
</protein>
<dbReference type="EMBL" id="CADCVF010000057">
    <property type="protein sequence ID" value="CAA9461915.1"/>
    <property type="molecule type" value="Genomic_DNA"/>
</dbReference>
<dbReference type="SUPFAM" id="SSF81593">
    <property type="entry name" value="Nucleotidyltransferase substrate binding subunit/domain"/>
    <property type="match status" value="1"/>
</dbReference>
<reference evidence="3" key="1">
    <citation type="submission" date="2020-02" db="EMBL/GenBank/DDBJ databases">
        <authorList>
            <person name="Meier V. D."/>
        </authorList>
    </citation>
    <scope>NUCLEOTIDE SEQUENCE</scope>
    <source>
        <strain evidence="3">AVDCRST_MAG58</strain>
    </source>
</reference>
<sequence length="151" mass="16933">MSEPEHVRETGRWLRFAHDDQRGAEALLERDDVPPRLACFLAQQAAEKSIKAALIFLQTEFPFRHDLDLLRDLLPDDWALKETPTGLGALSAWAARGRYPGDLPEATREDAKAAIEKARKVYETALADLEEHGYDQTDGESRAEAGEEETS</sequence>
<dbReference type="AlphaFoldDB" id="A0A6J4R201"/>
<evidence type="ECO:0000259" key="2">
    <source>
        <dbReference type="PROSITE" id="PS50910"/>
    </source>
</evidence>
<feature type="compositionally biased region" description="Basic and acidic residues" evidence="1">
    <location>
        <begin position="129"/>
        <end position="145"/>
    </location>
</feature>
<dbReference type="SMART" id="SM00748">
    <property type="entry name" value="HEPN"/>
    <property type="match status" value="1"/>
</dbReference>